<comment type="caution">
    <text evidence="2">The sequence shown here is derived from an EMBL/GenBank/DDBJ whole genome shotgun (WGS) entry which is preliminary data.</text>
</comment>
<dbReference type="RefSeq" id="WP_095578870.1">
    <property type="nucleotide sequence ID" value="NZ_JAJQQQ010000001.1"/>
</dbReference>
<protein>
    <recommendedName>
        <fullName evidence="1">Lipocalin-like domain-containing protein</fullName>
    </recommendedName>
</protein>
<dbReference type="InterPro" id="IPR024311">
    <property type="entry name" value="Lipocalin-like"/>
</dbReference>
<reference evidence="2 3" key="1">
    <citation type="submission" date="2017-08" db="EMBL/GenBank/DDBJ databases">
        <title>Genome sequence of Streptomyces albireticuli NRRL B-1670.</title>
        <authorList>
            <person name="Graham D.E."/>
            <person name="Mahan K.M."/>
            <person name="Klingeman D.M."/>
            <person name="Hettich R.L."/>
            <person name="Parry R.J."/>
            <person name="Spain J.C."/>
        </authorList>
    </citation>
    <scope>NUCLEOTIDE SEQUENCE [LARGE SCALE GENOMIC DNA]</scope>
    <source>
        <strain evidence="2 3">NRRL B-1670</strain>
    </source>
</reference>
<evidence type="ECO:0000313" key="2">
    <source>
        <dbReference type="EMBL" id="PAU50371.1"/>
    </source>
</evidence>
<name>A0A2A2DFU9_9ACTN</name>
<evidence type="ECO:0000313" key="3">
    <source>
        <dbReference type="Proteomes" id="UP000218944"/>
    </source>
</evidence>
<evidence type="ECO:0000259" key="1">
    <source>
        <dbReference type="Pfam" id="PF13924"/>
    </source>
</evidence>
<dbReference type="Pfam" id="PF13924">
    <property type="entry name" value="Lipocalin_5"/>
    <property type="match status" value="1"/>
</dbReference>
<feature type="domain" description="Lipocalin-like" evidence="1">
    <location>
        <begin position="17"/>
        <end position="151"/>
    </location>
</feature>
<keyword evidence="3" id="KW-1185">Reference proteome</keyword>
<organism evidence="2 3">
    <name type="scientific">Streptomyces albireticuli</name>
    <dbReference type="NCBI Taxonomy" id="1940"/>
    <lineage>
        <taxon>Bacteria</taxon>
        <taxon>Bacillati</taxon>
        <taxon>Actinomycetota</taxon>
        <taxon>Actinomycetes</taxon>
        <taxon>Kitasatosporales</taxon>
        <taxon>Streptomycetaceae</taxon>
        <taxon>Streptomyces</taxon>
    </lineage>
</organism>
<sequence length="153" mass="16528">MNHRDAGRPVPAAAELAGTWRLVSYVDVDEAGGTGEGPLGPAPEGLLIYDEQGYMAVSMMRTGPSAAAGPGQRAGGAAPARQHETFMGYAGRWRLADERTVVHHVEVSAHGHQVGRELVRELEQDGDRIVLHGTAMIGGRPQRRRLCWERVRG</sequence>
<accession>A0A2A2DFU9</accession>
<proteinExistence type="predicted"/>
<gene>
    <name evidence="2" type="ORF">CK936_03000</name>
</gene>
<dbReference type="AlphaFoldDB" id="A0A2A2DFU9"/>
<dbReference type="EMBL" id="NSJV01000058">
    <property type="protein sequence ID" value="PAU50371.1"/>
    <property type="molecule type" value="Genomic_DNA"/>
</dbReference>
<dbReference type="Proteomes" id="UP000218944">
    <property type="component" value="Unassembled WGS sequence"/>
</dbReference>